<keyword evidence="2" id="KW-0812">Transmembrane</keyword>
<dbReference type="Proteomes" id="UP000054911">
    <property type="component" value="Unassembled WGS sequence"/>
</dbReference>
<proteinExistence type="predicted"/>
<comment type="caution">
    <text evidence="3">The sequence shown here is derived from an EMBL/GenBank/DDBJ whole genome shotgun (WGS) entry which is preliminary data.</text>
</comment>
<reference evidence="3" key="1">
    <citation type="submission" date="2016-01" db="EMBL/GenBank/DDBJ databases">
        <authorList>
            <person name="Peeters C."/>
        </authorList>
    </citation>
    <scope>NUCLEOTIDE SEQUENCE [LARGE SCALE GENOMIC DNA]</scope>
    <source>
        <strain evidence="3">LMG 29323</strain>
    </source>
</reference>
<feature type="compositionally biased region" description="Basic and acidic residues" evidence="1">
    <location>
        <begin position="30"/>
        <end position="43"/>
    </location>
</feature>
<organism evidence="3 4">
    <name type="scientific">Caballeronia pedi</name>
    <dbReference type="NCBI Taxonomy" id="1777141"/>
    <lineage>
        <taxon>Bacteria</taxon>
        <taxon>Pseudomonadati</taxon>
        <taxon>Pseudomonadota</taxon>
        <taxon>Betaproteobacteria</taxon>
        <taxon>Burkholderiales</taxon>
        <taxon>Burkholderiaceae</taxon>
        <taxon>Caballeronia</taxon>
    </lineage>
</organism>
<protein>
    <submittedName>
        <fullName evidence="3">Uncharacterized protein</fullName>
    </submittedName>
</protein>
<keyword evidence="4" id="KW-1185">Reference proteome</keyword>
<keyword evidence="2" id="KW-0472">Membrane</keyword>
<keyword evidence="2" id="KW-1133">Transmembrane helix</keyword>
<dbReference type="EMBL" id="FCOE02000004">
    <property type="protein sequence ID" value="SAK50796.1"/>
    <property type="molecule type" value="Genomic_DNA"/>
</dbReference>
<name>A0A157ZZD2_9BURK</name>
<evidence type="ECO:0000256" key="1">
    <source>
        <dbReference type="SAM" id="MobiDB-lite"/>
    </source>
</evidence>
<sequence>MSTWMVIASVWAMFAVCVVLFVRGASPHVQRSDKIADEPDRPAGDVSRAKL</sequence>
<gene>
    <name evidence="3" type="ORF">AWB80_01522</name>
</gene>
<dbReference type="AlphaFoldDB" id="A0A157ZZD2"/>
<evidence type="ECO:0000313" key="3">
    <source>
        <dbReference type="EMBL" id="SAK50796.1"/>
    </source>
</evidence>
<evidence type="ECO:0000313" key="4">
    <source>
        <dbReference type="Proteomes" id="UP000054911"/>
    </source>
</evidence>
<feature type="region of interest" description="Disordered" evidence="1">
    <location>
        <begin position="28"/>
        <end position="51"/>
    </location>
</feature>
<dbReference type="RefSeq" id="WP_167390433.1">
    <property type="nucleotide sequence ID" value="NZ_FCOE02000004.1"/>
</dbReference>
<accession>A0A157ZZD2</accession>
<feature type="transmembrane region" description="Helical" evidence="2">
    <location>
        <begin position="6"/>
        <end position="25"/>
    </location>
</feature>
<evidence type="ECO:0000256" key="2">
    <source>
        <dbReference type="SAM" id="Phobius"/>
    </source>
</evidence>